<accession>A0A0D1EE88</accession>
<reference evidence="1 2" key="1">
    <citation type="submission" date="2015-02" db="EMBL/GenBank/DDBJ databases">
        <title>Genome Sequence of Jannaschia aquimarina DSM28248, a member of the Roseobacter clade.</title>
        <authorList>
            <person name="Voget S."/>
            <person name="Daniel R."/>
        </authorList>
    </citation>
    <scope>NUCLEOTIDE SEQUENCE [LARGE SCALE GENOMIC DNA]</scope>
    <source>
        <strain evidence="1 2">GSW-M26</strain>
    </source>
</reference>
<evidence type="ECO:0000313" key="2">
    <source>
        <dbReference type="Proteomes" id="UP000032232"/>
    </source>
</evidence>
<gene>
    <name evidence="1" type="ORF">jaqu_22840</name>
</gene>
<sequence>MLQPSEAVQQAHRLYDVAGDRAEAVAAKNARQQRVAGHRDEADDWEAVRRIIRSWRGANQS</sequence>
<dbReference type="AlphaFoldDB" id="A0A0D1EE88"/>
<evidence type="ECO:0000313" key="1">
    <source>
        <dbReference type="EMBL" id="KIT16014.1"/>
    </source>
</evidence>
<proteinExistence type="predicted"/>
<dbReference type="Proteomes" id="UP000032232">
    <property type="component" value="Unassembled WGS sequence"/>
</dbReference>
<name>A0A0D1EE88_9RHOB</name>
<keyword evidence="2" id="KW-1185">Reference proteome</keyword>
<dbReference type="EMBL" id="JYFE01000041">
    <property type="protein sequence ID" value="KIT16014.1"/>
    <property type="molecule type" value="Genomic_DNA"/>
</dbReference>
<dbReference type="RefSeq" id="WP_043919070.1">
    <property type="nucleotide sequence ID" value="NZ_FZPF01000004.1"/>
</dbReference>
<dbReference type="PATRIC" id="fig|935700.4.peg.2350"/>
<dbReference type="OrthoDB" id="7933758at2"/>
<dbReference type="STRING" id="935700.jaqu_22840"/>
<organism evidence="1 2">
    <name type="scientific">Jannaschia aquimarina</name>
    <dbReference type="NCBI Taxonomy" id="935700"/>
    <lineage>
        <taxon>Bacteria</taxon>
        <taxon>Pseudomonadati</taxon>
        <taxon>Pseudomonadota</taxon>
        <taxon>Alphaproteobacteria</taxon>
        <taxon>Rhodobacterales</taxon>
        <taxon>Roseobacteraceae</taxon>
        <taxon>Jannaschia</taxon>
    </lineage>
</organism>
<comment type="caution">
    <text evidence="1">The sequence shown here is derived from an EMBL/GenBank/DDBJ whole genome shotgun (WGS) entry which is preliminary data.</text>
</comment>
<protein>
    <submittedName>
        <fullName evidence="1">Uncharacterized protein</fullName>
    </submittedName>
</protein>